<name>A0A9N9K4T4_9GLOM</name>
<dbReference type="Proteomes" id="UP000789396">
    <property type="component" value="Unassembled WGS sequence"/>
</dbReference>
<dbReference type="EMBL" id="CAJVPZ010086038">
    <property type="protein sequence ID" value="CAG8811856.1"/>
    <property type="molecule type" value="Genomic_DNA"/>
</dbReference>
<proteinExistence type="predicted"/>
<dbReference type="AlphaFoldDB" id="A0A9N9K4T4"/>
<reference evidence="1" key="1">
    <citation type="submission" date="2021-06" db="EMBL/GenBank/DDBJ databases">
        <authorList>
            <person name="Kallberg Y."/>
            <person name="Tangrot J."/>
            <person name="Rosling A."/>
        </authorList>
    </citation>
    <scope>NUCLEOTIDE SEQUENCE</scope>
    <source>
        <strain evidence="1">IN212</strain>
    </source>
</reference>
<keyword evidence="2" id="KW-1185">Reference proteome</keyword>
<evidence type="ECO:0000313" key="2">
    <source>
        <dbReference type="Proteomes" id="UP000789396"/>
    </source>
</evidence>
<sequence length="57" mass="6776">ELEDIFDELQIDDIEEELKIKQNIKINSLVNMLGLIDTIKSKLYCAMNHYYEDLELD</sequence>
<accession>A0A9N9K4T4</accession>
<comment type="caution">
    <text evidence="1">The sequence shown here is derived from an EMBL/GenBank/DDBJ whole genome shotgun (WGS) entry which is preliminary data.</text>
</comment>
<organism evidence="1 2">
    <name type="scientific">Racocetra fulgida</name>
    <dbReference type="NCBI Taxonomy" id="60492"/>
    <lineage>
        <taxon>Eukaryota</taxon>
        <taxon>Fungi</taxon>
        <taxon>Fungi incertae sedis</taxon>
        <taxon>Mucoromycota</taxon>
        <taxon>Glomeromycotina</taxon>
        <taxon>Glomeromycetes</taxon>
        <taxon>Diversisporales</taxon>
        <taxon>Gigasporaceae</taxon>
        <taxon>Racocetra</taxon>
    </lineage>
</organism>
<feature type="non-terminal residue" evidence="1">
    <location>
        <position position="1"/>
    </location>
</feature>
<gene>
    <name evidence="1" type="ORF">RFULGI_LOCUS18842</name>
</gene>
<evidence type="ECO:0000313" key="1">
    <source>
        <dbReference type="EMBL" id="CAG8811856.1"/>
    </source>
</evidence>
<protein>
    <submittedName>
        <fullName evidence="1">12328_t:CDS:1</fullName>
    </submittedName>
</protein>
<feature type="non-terminal residue" evidence="1">
    <location>
        <position position="57"/>
    </location>
</feature>